<evidence type="ECO:0000256" key="3">
    <source>
        <dbReference type="ARBA" id="ARBA00022692"/>
    </source>
</evidence>
<reference evidence="7 8" key="1">
    <citation type="journal article" date="2000" name="Arch. Microbiol.">
        <title>Rhodobaca bogoriensis gen. nov. and sp. nov., an alkaliphilic purple nonsulfur bacterium from African Rift Valley soda lakes.</title>
        <authorList>
            <person name="Milford A.D."/>
            <person name="Achenbach L.A."/>
            <person name="Jung D.O."/>
            <person name="Madigan M.T."/>
        </authorList>
    </citation>
    <scope>NUCLEOTIDE SEQUENCE [LARGE SCALE GENOMIC DNA]</scope>
    <source>
        <strain evidence="7 8">2376</strain>
    </source>
</reference>
<comment type="caution">
    <text evidence="7">The sequence shown here is derived from an EMBL/GenBank/DDBJ whole genome shotgun (WGS) entry which is preliminary data.</text>
</comment>
<keyword evidence="2" id="KW-1003">Cell membrane</keyword>
<name>A0A7Z0I1F5_9RHOB</name>
<keyword evidence="3 6" id="KW-0812">Transmembrane</keyword>
<dbReference type="GO" id="GO:0043190">
    <property type="term" value="C:ATP-binding cassette (ABC) transporter complex"/>
    <property type="evidence" value="ECO:0007669"/>
    <property type="project" value="InterPro"/>
</dbReference>
<evidence type="ECO:0000256" key="4">
    <source>
        <dbReference type="ARBA" id="ARBA00022989"/>
    </source>
</evidence>
<proteinExistence type="predicted"/>
<dbReference type="EMBL" id="JACBXS010000035">
    <property type="protein sequence ID" value="NYS26187.1"/>
    <property type="molecule type" value="Genomic_DNA"/>
</dbReference>
<evidence type="ECO:0000313" key="7">
    <source>
        <dbReference type="EMBL" id="NYS26187.1"/>
    </source>
</evidence>
<sequence>MILARYLIRKLAMTFALLFGVFAGMLILLDMVEQVRRLSDHQVGFAQIVRLAVLNAPQTLYQITPLVMVLSSMAVFLTMSRSSELVVIRAAGRSGLRMMVVPVLATMLVGAVYVAVMNPLVASATREYQRVLAQLRGDVVTAVTVARDGLWLRQGVEGGQVVINAAGASPDGTVLRDVTFLVFAHDIEDGGGVVRRLHAHEARLTLGAWELYSVKDWNLGAENPEAAAGTMARLDLPTDLTPSQIRDSFARPGAIPLWELPGFIRALERAGFAALEHRVWLQMELALPLLLAGMMLLAAGSSMHMARAGGAGLRALATILAGFALFFLRNFAQVLGESGQIPVILAAWALPVASMLLALGIMLNTEDG</sequence>
<feature type="transmembrane region" description="Helical" evidence="6">
    <location>
        <begin position="279"/>
        <end position="299"/>
    </location>
</feature>
<protein>
    <submittedName>
        <fullName evidence="7">LPS export ABC transporter permease LptG</fullName>
    </submittedName>
</protein>
<keyword evidence="8" id="KW-1185">Reference proteome</keyword>
<dbReference type="GO" id="GO:0015920">
    <property type="term" value="P:lipopolysaccharide transport"/>
    <property type="evidence" value="ECO:0007669"/>
    <property type="project" value="TreeGrafter"/>
</dbReference>
<dbReference type="RefSeq" id="WP_179906980.1">
    <property type="nucleotide sequence ID" value="NZ_JACBXS010000035.1"/>
</dbReference>
<evidence type="ECO:0000256" key="2">
    <source>
        <dbReference type="ARBA" id="ARBA00022475"/>
    </source>
</evidence>
<feature type="transmembrane region" description="Helical" evidence="6">
    <location>
        <begin position="100"/>
        <end position="121"/>
    </location>
</feature>
<evidence type="ECO:0000256" key="6">
    <source>
        <dbReference type="SAM" id="Phobius"/>
    </source>
</evidence>
<keyword evidence="4 6" id="KW-1133">Transmembrane helix</keyword>
<dbReference type="PANTHER" id="PTHR33529:SF2">
    <property type="entry name" value="LIPOPOLYSACCHARIDE EXPORT SYSTEM PERMEASE PROTEIN LPTG"/>
    <property type="match status" value="1"/>
</dbReference>
<comment type="subcellular location">
    <subcellularLocation>
        <location evidence="1">Cell membrane</location>
        <topology evidence="1">Multi-pass membrane protein</topology>
    </subcellularLocation>
</comment>
<dbReference type="AlphaFoldDB" id="A0A7Z0I1F5"/>
<accession>A0A7Z0I1F5</accession>
<dbReference type="Proteomes" id="UP000529417">
    <property type="component" value="Unassembled WGS sequence"/>
</dbReference>
<evidence type="ECO:0000313" key="8">
    <source>
        <dbReference type="Proteomes" id="UP000529417"/>
    </source>
</evidence>
<evidence type="ECO:0000256" key="5">
    <source>
        <dbReference type="ARBA" id="ARBA00023136"/>
    </source>
</evidence>
<feature type="transmembrane region" description="Helical" evidence="6">
    <location>
        <begin position="311"/>
        <end position="329"/>
    </location>
</feature>
<evidence type="ECO:0000256" key="1">
    <source>
        <dbReference type="ARBA" id="ARBA00004651"/>
    </source>
</evidence>
<gene>
    <name evidence="7" type="primary">lptG</name>
    <name evidence="7" type="ORF">HUK65_14425</name>
</gene>
<dbReference type="GO" id="GO:0055085">
    <property type="term" value="P:transmembrane transport"/>
    <property type="evidence" value="ECO:0007669"/>
    <property type="project" value="InterPro"/>
</dbReference>
<organism evidence="7 8">
    <name type="scientific">Rhabdonatronobacter sediminivivens</name>
    <dbReference type="NCBI Taxonomy" id="2743469"/>
    <lineage>
        <taxon>Bacteria</taxon>
        <taxon>Pseudomonadati</taxon>
        <taxon>Pseudomonadota</taxon>
        <taxon>Alphaproteobacteria</taxon>
        <taxon>Rhodobacterales</taxon>
        <taxon>Paracoccaceae</taxon>
        <taxon>Rhabdonatronobacter</taxon>
    </lineage>
</organism>
<dbReference type="PANTHER" id="PTHR33529">
    <property type="entry name" value="SLR0882 PROTEIN-RELATED"/>
    <property type="match status" value="1"/>
</dbReference>
<dbReference type="NCBIfam" id="TIGR04408">
    <property type="entry name" value="LptG_lptG"/>
    <property type="match status" value="1"/>
</dbReference>
<dbReference type="Pfam" id="PF03739">
    <property type="entry name" value="LptF_LptG"/>
    <property type="match status" value="1"/>
</dbReference>
<dbReference type="InterPro" id="IPR030923">
    <property type="entry name" value="LptG"/>
</dbReference>
<feature type="transmembrane region" description="Helical" evidence="6">
    <location>
        <begin position="12"/>
        <end position="29"/>
    </location>
</feature>
<feature type="transmembrane region" description="Helical" evidence="6">
    <location>
        <begin position="341"/>
        <end position="363"/>
    </location>
</feature>
<keyword evidence="5 6" id="KW-0472">Membrane</keyword>
<dbReference type="InterPro" id="IPR005495">
    <property type="entry name" value="LptG/LptF_permease"/>
</dbReference>